<keyword evidence="2" id="KW-1185">Reference proteome</keyword>
<reference evidence="1" key="1">
    <citation type="submission" date="2019-06" db="EMBL/GenBank/DDBJ databases">
        <authorList>
            <person name="Zheng W."/>
        </authorList>
    </citation>
    <scope>NUCLEOTIDE SEQUENCE</scope>
    <source>
        <strain evidence="1">QDHG01</strain>
    </source>
</reference>
<organism evidence="1 2">
    <name type="scientific">Halteria grandinella</name>
    <dbReference type="NCBI Taxonomy" id="5974"/>
    <lineage>
        <taxon>Eukaryota</taxon>
        <taxon>Sar</taxon>
        <taxon>Alveolata</taxon>
        <taxon>Ciliophora</taxon>
        <taxon>Intramacronucleata</taxon>
        <taxon>Spirotrichea</taxon>
        <taxon>Stichotrichia</taxon>
        <taxon>Sporadotrichida</taxon>
        <taxon>Halteriidae</taxon>
        <taxon>Halteria</taxon>
    </lineage>
</organism>
<dbReference type="EMBL" id="RRYP01000663">
    <property type="protein sequence ID" value="TNV87034.1"/>
    <property type="molecule type" value="Genomic_DNA"/>
</dbReference>
<sequence length="75" mass="8312">MSVACQLLSLGRSPYSFRLTQILQTRAQAPTALHCPPSQPTLQQPFAPCRPQSTPSQWQCRRYSTDCPCPCCAPC</sequence>
<proteinExistence type="predicted"/>
<comment type="caution">
    <text evidence="1">The sequence shown here is derived from an EMBL/GenBank/DDBJ whole genome shotgun (WGS) entry which is preliminary data.</text>
</comment>
<dbReference type="AlphaFoldDB" id="A0A8J8T998"/>
<evidence type="ECO:0000313" key="1">
    <source>
        <dbReference type="EMBL" id="TNV87034.1"/>
    </source>
</evidence>
<name>A0A8J8T998_HALGN</name>
<accession>A0A8J8T998</accession>
<evidence type="ECO:0000313" key="2">
    <source>
        <dbReference type="Proteomes" id="UP000785679"/>
    </source>
</evidence>
<dbReference type="Proteomes" id="UP000785679">
    <property type="component" value="Unassembled WGS sequence"/>
</dbReference>
<protein>
    <submittedName>
        <fullName evidence="1">Uncharacterized protein</fullName>
    </submittedName>
</protein>
<gene>
    <name evidence="1" type="ORF">FGO68_gene5949</name>
</gene>